<sequence>MKYISSDIKQYTQAKEYIDTAILPLIPYTFKSDQDLLQLSVQKDLIQLYVSQIENELKGRVFVLPEYNYLKSDKIQEDEKGRLQNLLVHLEHQPFKYIFLITSDNKWRKITKDMEAELIWIPAMSDTDLNQQETQQLVQSQVKEIQSLIKDSWED</sequence>
<dbReference type="STRING" id="571933.SAMN05216362_10270"/>
<evidence type="ECO:0000313" key="1">
    <source>
        <dbReference type="EMBL" id="SEP67789.1"/>
    </source>
</evidence>
<reference evidence="1 2" key="1">
    <citation type="submission" date="2016-10" db="EMBL/GenBank/DDBJ databases">
        <authorList>
            <person name="de Groot N.N."/>
        </authorList>
    </citation>
    <scope>NUCLEOTIDE SEQUENCE [LARGE SCALE GENOMIC DNA]</scope>
    <source>
        <strain evidence="1 2">DSM 21633</strain>
    </source>
</reference>
<evidence type="ECO:0000313" key="2">
    <source>
        <dbReference type="Proteomes" id="UP000199427"/>
    </source>
</evidence>
<dbReference type="OrthoDB" id="2678750at2"/>
<dbReference type="Pfam" id="PF10673">
    <property type="entry name" value="DUF2487"/>
    <property type="match status" value="1"/>
</dbReference>
<dbReference type="Proteomes" id="UP000199427">
    <property type="component" value="Unassembled WGS sequence"/>
</dbReference>
<organism evidence="1 2">
    <name type="scientific">Piscibacillus halophilus</name>
    <dbReference type="NCBI Taxonomy" id="571933"/>
    <lineage>
        <taxon>Bacteria</taxon>
        <taxon>Bacillati</taxon>
        <taxon>Bacillota</taxon>
        <taxon>Bacilli</taxon>
        <taxon>Bacillales</taxon>
        <taxon>Bacillaceae</taxon>
        <taxon>Piscibacillus</taxon>
    </lineage>
</organism>
<dbReference type="InterPro" id="IPR019615">
    <property type="entry name" value="DUF2487"/>
</dbReference>
<dbReference type="RefSeq" id="WP_091772258.1">
    <property type="nucleotide sequence ID" value="NZ_FOES01000002.1"/>
</dbReference>
<gene>
    <name evidence="1" type="ORF">SAMN05216362_10270</name>
</gene>
<name>A0A1H8ZTK4_9BACI</name>
<proteinExistence type="predicted"/>
<dbReference type="EMBL" id="FOES01000002">
    <property type="protein sequence ID" value="SEP67789.1"/>
    <property type="molecule type" value="Genomic_DNA"/>
</dbReference>
<protein>
    <recommendedName>
        <fullName evidence="3">DUF2487 domain-containing protein</fullName>
    </recommendedName>
</protein>
<dbReference type="AlphaFoldDB" id="A0A1H8ZTK4"/>
<evidence type="ECO:0008006" key="3">
    <source>
        <dbReference type="Google" id="ProtNLM"/>
    </source>
</evidence>
<accession>A0A1H8ZTK4</accession>
<keyword evidence="2" id="KW-1185">Reference proteome</keyword>